<dbReference type="Gene3D" id="3.30.465.10">
    <property type="match status" value="1"/>
</dbReference>
<dbReference type="SUPFAM" id="SSF56176">
    <property type="entry name" value="FAD-binding/transporter-associated domain-like"/>
    <property type="match status" value="1"/>
</dbReference>
<protein>
    <recommendedName>
        <fullName evidence="2">FAD-binding PCMH-type domain-containing protein</fullName>
    </recommendedName>
</protein>
<dbReference type="Pfam" id="PF04030">
    <property type="entry name" value="ALO"/>
    <property type="match status" value="1"/>
</dbReference>
<name>A0ABN8PWR9_9CNID</name>
<proteinExistence type="predicted"/>
<dbReference type="EMBL" id="CALNXK010000094">
    <property type="protein sequence ID" value="CAH3152489.1"/>
    <property type="molecule type" value="Genomic_DNA"/>
</dbReference>
<evidence type="ECO:0000259" key="2">
    <source>
        <dbReference type="PROSITE" id="PS51387"/>
    </source>
</evidence>
<evidence type="ECO:0000313" key="4">
    <source>
        <dbReference type="Proteomes" id="UP001159405"/>
    </source>
</evidence>
<dbReference type="InterPro" id="IPR010031">
    <property type="entry name" value="FAD_lactone_oxidase-like"/>
</dbReference>
<dbReference type="PANTHER" id="PTHR43762:SF1">
    <property type="entry name" value="D-ARABINONO-1,4-LACTONE OXIDASE"/>
    <property type="match status" value="1"/>
</dbReference>
<dbReference type="InterPro" id="IPR016167">
    <property type="entry name" value="FAD-bd_PCMH_sub1"/>
</dbReference>
<dbReference type="Gene3D" id="3.40.462.10">
    <property type="entry name" value="FAD-linked oxidases, C-terminal domain"/>
    <property type="match status" value="1"/>
</dbReference>
<dbReference type="InterPro" id="IPR006094">
    <property type="entry name" value="Oxid_FAD_bind_N"/>
</dbReference>
<dbReference type="PROSITE" id="PS51387">
    <property type="entry name" value="FAD_PCMH"/>
    <property type="match status" value="1"/>
</dbReference>
<keyword evidence="1" id="KW-0560">Oxidoreductase</keyword>
<accession>A0ABN8PWR9</accession>
<keyword evidence="4" id="KW-1185">Reference proteome</keyword>
<dbReference type="InterPro" id="IPR036318">
    <property type="entry name" value="FAD-bd_PCMH-like_sf"/>
</dbReference>
<comment type="caution">
    <text evidence="3">The sequence shown here is derived from an EMBL/GenBank/DDBJ whole genome shotgun (WGS) entry which is preliminary data.</text>
</comment>
<evidence type="ECO:0000313" key="3">
    <source>
        <dbReference type="EMBL" id="CAH3152489.1"/>
    </source>
</evidence>
<dbReference type="InterPro" id="IPR016166">
    <property type="entry name" value="FAD-bd_PCMH"/>
</dbReference>
<dbReference type="PANTHER" id="PTHR43762">
    <property type="entry name" value="L-GULONOLACTONE OXIDASE"/>
    <property type="match status" value="1"/>
</dbReference>
<gene>
    <name evidence="3" type="ORF">PLOB_00049257</name>
</gene>
<sequence>MADSKLVVERKKDLQKKVGWLPIFLIEKFQNWGETQKMSVLSIKPRSVEDVKKVVKAVSDYNSEGRNQRVSIRCVGDGHSWSPLFPDDGSILMYTSELVPSSGKRISLKEGDDTLAVTVAPGVTTGELSEFFKRTNVCFKTDVILDKVTYGGVIAPGCHGVGKDQLAVSDYVLGMSIVGADGEEKRYDFSSETDDKANALKCNMGLFGVMTDITFKVEPMVIVKTENDFSLTVGDLFYNPDRLKKLHDDNWSVEIFWFPFNSLSWFELMCLGLSYAFKDNESLIIQAIRHFLFTWDPCKDKLWIRKINIVEMPEEPCPNEVDYAIQDAKGLLSTGFGRIVSKHLTEHEILVPSFLKAGFEMVERYNSSSTFEPINKAIHYQSFIEIMPVVDVEFAFNATPGTFPEQAKAMQAVIETTKKYYKTLQFPLSVAMEMRWMAYSNCLICPARAVQKNEPSETRQTLYLEVLGIAGIPGWETFTQEIATKWMEKKPKGKAPVPHWAKQWSYLEGIDSYIKEAYGEDLTKFQTQVPAEARQLFSNETLDRVIFQDKKKEKKTIKESNFSPTHTVLLKPPNSEMTSEMQEVLNELKKHEESWKTFFITLGEQVWNVPWKVPKMDIQKEWEFARGLLDELNKKFVPGKNISVDQTLYKKFFM</sequence>
<dbReference type="Gene3D" id="3.30.43.10">
    <property type="entry name" value="Uridine Diphospho-n-acetylenolpyruvylglucosamine Reductase, domain 2"/>
    <property type="match status" value="1"/>
</dbReference>
<dbReference type="InterPro" id="IPR016170">
    <property type="entry name" value="Cytok_DH_C_sf"/>
</dbReference>
<dbReference type="Pfam" id="PF01565">
    <property type="entry name" value="FAD_binding_4"/>
    <property type="match status" value="1"/>
</dbReference>
<dbReference type="InterPro" id="IPR007173">
    <property type="entry name" value="ALO_C"/>
</dbReference>
<dbReference type="InterPro" id="IPR016169">
    <property type="entry name" value="FAD-bd_PCMH_sub2"/>
</dbReference>
<organism evidence="3 4">
    <name type="scientific">Porites lobata</name>
    <dbReference type="NCBI Taxonomy" id="104759"/>
    <lineage>
        <taxon>Eukaryota</taxon>
        <taxon>Metazoa</taxon>
        <taxon>Cnidaria</taxon>
        <taxon>Anthozoa</taxon>
        <taxon>Hexacorallia</taxon>
        <taxon>Scleractinia</taxon>
        <taxon>Fungiina</taxon>
        <taxon>Poritidae</taxon>
        <taxon>Porites</taxon>
    </lineage>
</organism>
<evidence type="ECO:0000256" key="1">
    <source>
        <dbReference type="ARBA" id="ARBA00023002"/>
    </source>
</evidence>
<dbReference type="Proteomes" id="UP001159405">
    <property type="component" value="Unassembled WGS sequence"/>
</dbReference>
<reference evidence="3 4" key="1">
    <citation type="submission" date="2022-05" db="EMBL/GenBank/DDBJ databases">
        <authorList>
            <consortium name="Genoscope - CEA"/>
            <person name="William W."/>
        </authorList>
    </citation>
    <scope>NUCLEOTIDE SEQUENCE [LARGE SCALE GENOMIC DNA]</scope>
</reference>
<feature type="domain" description="FAD-binding PCMH-type" evidence="2">
    <location>
        <begin position="33"/>
        <end position="220"/>
    </location>
</feature>